<dbReference type="SUPFAM" id="SSF48452">
    <property type="entry name" value="TPR-like"/>
    <property type="match status" value="1"/>
</dbReference>
<proteinExistence type="inferred from homology"/>
<organism evidence="10 11">
    <name type="scientific">Burkholderia cepacia</name>
    <name type="common">Pseudomonas cepacia</name>
    <dbReference type="NCBI Taxonomy" id="292"/>
    <lineage>
        <taxon>Bacteria</taxon>
        <taxon>Pseudomonadati</taxon>
        <taxon>Pseudomonadota</taxon>
        <taxon>Betaproteobacteria</taxon>
        <taxon>Burkholderiales</taxon>
        <taxon>Burkholderiaceae</taxon>
        <taxon>Burkholderia</taxon>
        <taxon>Burkholderia cepacia complex</taxon>
    </lineage>
</organism>
<gene>
    <name evidence="10" type="ORF">DPR02_26190</name>
</gene>
<dbReference type="Gene3D" id="3.40.50.11380">
    <property type="match status" value="1"/>
</dbReference>
<evidence type="ECO:0000256" key="5">
    <source>
        <dbReference type="ARBA" id="ARBA00022679"/>
    </source>
</evidence>
<dbReference type="InterPro" id="IPR011990">
    <property type="entry name" value="TPR-like_helical_dom_sf"/>
</dbReference>
<evidence type="ECO:0000256" key="4">
    <source>
        <dbReference type="ARBA" id="ARBA00022676"/>
    </source>
</evidence>
<feature type="domain" description="O-GlcNAc transferase C-terminal" evidence="9">
    <location>
        <begin position="346"/>
        <end position="542"/>
    </location>
</feature>
<name>A0AAQ0JI58_BURCE</name>
<protein>
    <recommendedName>
        <fullName evidence="3">protein O-GlcNAc transferase</fullName>
        <ecNumber evidence="3">2.4.1.255</ecNumber>
    </recommendedName>
</protein>
<dbReference type="InterPro" id="IPR029489">
    <property type="entry name" value="OGT/SEC/SPY_C"/>
</dbReference>
<dbReference type="Pfam" id="PF13432">
    <property type="entry name" value="TPR_16"/>
    <property type="match status" value="2"/>
</dbReference>
<dbReference type="PANTHER" id="PTHR44835:SF1">
    <property type="entry name" value="PROTEIN O-GLCNAC TRANSFERASE"/>
    <property type="match status" value="1"/>
</dbReference>
<reference evidence="10 11" key="1">
    <citation type="submission" date="2018-06" db="EMBL/GenBank/DDBJ databases">
        <title>Towards the identification of Burkholderia cepacia strain which caused fatal septicemia.</title>
        <authorList>
            <person name="Bui L.A.T."/>
            <person name="Zakharova I.B."/>
            <person name="Shpak I.M."/>
            <person name="Teteryatnikova N."/>
            <person name="Ustinov D.V."/>
            <person name="Kuzyutina Y.A."/>
            <person name="Nguyen H.N."/>
            <person name="Antonov A.S."/>
            <person name="Avdyusheva E.F."/>
            <person name="Victorov D.V."/>
        </authorList>
    </citation>
    <scope>NUCLEOTIDE SEQUENCE [LARGE SCALE GENOMIC DNA]</scope>
    <source>
        <strain evidence="10 11">PT02</strain>
    </source>
</reference>
<evidence type="ECO:0000313" key="10">
    <source>
        <dbReference type="EMBL" id="RAQ04562.1"/>
    </source>
</evidence>
<evidence type="ECO:0000259" key="9">
    <source>
        <dbReference type="Pfam" id="PF13844"/>
    </source>
</evidence>
<dbReference type="PROSITE" id="PS50005">
    <property type="entry name" value="TPR"/>
    <property type="match status" value="3"/>
</dbReference>
<feature type="repeat" description="TPR" evidence="8">
    <location>
        <begin position="311"/>
        <end position="344"/>
    </location>
</feature>
<comment type="caution">
    <text evidence="10">The sequence shown here is derived from an EMBL/GenBank/DDBJ whole genome shotgun (WGS) entry which is preliminary data.</text>
</comment>
<dbReference type="Gene3D" id="1.25.40.10">
    <property type="entry name" value="Tetratricopeptide repeat domain"/>
    <property type="match status" value="2"/>
</dbReference>
<evidence type="ECO:0000256" key="3">
    <source>
        <dbReference type="ARBA" id="ARBA00011970"/>
    </source>
</evidence>
<evidence type="ECO:0000256" key="2">
    <source>
        <dbReference type="ARBA" id="ARBA00005386"/>
    </source>
</evidence>
<dbReference type="EC" id="2.4.1.255" evidence="3"/>
<dbReference type="PANTHER" id="PTHR44835">
    <property type="entry name" value="UDP-N-ACETYLGLUCOSAMINE--PEPTIDE N-ACETYLGLUCOSAMINYLTRANSFERASE SPINDLY-RELATED"/>
    <property type="match status" value="1"/>
</dbReference>
<dbReference type="Proteomes" id="UP000248899">
    <property type="component" value="Unassembled WGS sequence"/>
</dbReference>
<evidence type="ECO:0000256" key="7">
    <source>
        <dbReference type="ARBA" id="ARBA00022803"/>
    </source>
</evidence>
<dbReference type="Gene3D" id="3.40.50.2000">
    <property type="entry name" value="Glycogen Phosphorylase B"/>
    <property type="match status" value="1"/>
</dbReference>
<keyword evidence="4" id="KW-0328">Glycosyltransferase</keyword>
<dbReference type="EMBL" id="QLUZ01000018">
    <property type="protein sequence ID" value="RAQ04562.1"/>
    <property type="molecule type" value="Genomic_DNA"/>
</dbReference>
<dbReference type="GO" id="GO:0097363">
    <property type="term" value="F:protein O-acetylglucosaminyltransferase activity"/>
    <property type="evidence" value="ECO:0007669"/>
    <property type="project" value="UniProtKB-EC"/>
</dbReference>
<feature type="domain" description="O-GlcNAc transferase C-terminal" evidence="9">
    <location>
        <begin position="567"/>
        <end position="733"/>
    </location>
</feature>
<comment type="pathway">
    <text evidence="1">Protein modification; protein glycosylation.</text>
</comment>
<dbReference type="InterPro" id="IPR019734">
    <property type="entry name" value="TPR_rpt"/>
</dbReference>
<dbReference type="SMART" id="SM00028">
    <property type="entry name" value="TPR"/>
    <property type="match status" value="5"/>
</dbReference>
<feature type="repeat" description="TPR" evidence="8">
    <location>
        <begin position="277"/>
        <end position="310"/>
    </location>
</feature>
<evidence type="ECO:0000256" key="1">
    <source>
        <dbReference type="ARBA" id="ARBA00004922"/>
    </source>
</evidence>
<evidence type="ECO:0000256" key="8">
    <source>
        <dbReference type="PROSITE-ProRule" id="PRU00339"/>
    </source>
</evidence>
<accession>A0AAQ0JI58</accession>
<dbReference type="AlphaFoldDB" id="A0AAQ0JI58"/>
<dbReference type="Pfam" id="PF13844">
    <property type="entry name" value="Glyco_transf_41"/>
    <property type="match status" value="2"/>
</dbReference>
<sequence>MLSLDLSASATLTPEQQLAQDIALVMGNALERHRSGAFDDARALYEAILDAMPAHGDAHYNLAVLLADMGQAADAVPHFEAALGASPDNGNYWVSYIHALHRSGQTAAAWIAVEIAQQRGVHGPALNSLIAQLASPDIVLATAAVATAPSGIDAAIVLETAAGRSDSGKSARRPNQTLLQKHAALYTKNRHAEATALARKLVADYPEDGACWRALSASLHREGRFAEVIEAGFRTVELLPDEVLVRILLADTLRAMNRLAEADEQCTRLYQLQPDHPEAMRIRGLVLFALRRTDEALAACRRAVELAPGTAAPCGTLGFVLLELGATQDAISWLKRAIEINPTDSVTHSSMLFCIAHSTEFDPQALVAEHRKFGKRYDNQKRKRAAVFSNPRDPARKLHVGFVSGDLFSHAVASYAVPVIEHLAADPGIAMHFYHNHFEEDYTSERFKAHATTWRNVAGMSDSAFLERVRNDGIDIVIDLSGHTGRNRLVALAQRAAPVQASWIGYPATTGLAAMDYYLTDRFVAPHGAFDDQFVEQLVRLPAIAPFMPAPNCPPVNVLPALHNGYTTYASFNRMNKLSPHVIEVWARVLHADPTARMALGAIGSDGDQQTLTEWFAAAGIDSGRLTFHRRSSIPVYMQQHHGVDLCLDAFPYTGSTTTLNALWMGVPTVTIPGATMAGRGSAGWLQHVGLDAYIATDEDDFVARALALGRDTAALQALRAGLRARCGESAAFRPAVVAAGLSSALRTMWTRWCAGEPATAFDTPLFDDTTTAQAAAEA</sequence>
<keyword evidence="7 8" id="KW-0802">TPR repeat</keyword>
<feature type="repeat" description="TPR" evidence="8">
    <location>
        <begin position="56"/>
        <end position="89"/>
    </location>
</feature>
<evidence type="ECO:0000256" key="6">
    <source>
        <dbReference type="ARBA" id="ARBA00022737"/>
    </source>
</evidence>
<dbReference type="RefSeq" id="WP_111941731.1">
    <property type="nucleotide sequence ID" value="NZ_QLUZ01000018.1"/>
</dbReference>
<keyword evidence="5" id="KW-0808">Transferase</keyword>
<keyword evidence="6" id="KW-0677">Repeat</keyword>
<dbReference type="InterPro" id="IPR051939">
    <property type="entry name" value="Glycosyltr_41/O-GlcNAc_trsf"/>
</dbReference>
<dbReference type="Pfam" id="PF13181">
    <property type="entry name" value="TPR_8"/>
    <property type="match status" value="1"/>
</dbReference>
<evidence type="ECO:0000313" key="11">
    <source>
        <dbReference type="Proteomes" id="UP000248899"/>
    </source>
</evidence>
<comment type="similarity">
    <text evidence="2">Belongs to the glycosyltransferase 41 family. O-GlcNAc transferase subfamily.</text>
</comment>